<gene>
    <name evidence="2" type="ORF">HNR10_001666</name>
</gene>
<dbReference type="Pfam" id="PF04149">
    <property type="entry name" value="DUF397"/>
    <property type="match status" value="1"/>
</dbReference>
<name>A0A7Z0EKJ3_9ACTN</name>
<dbReference type="InterPro" id="IPR007278">
    <property type="entry name" value="DUF397"/>
</dbReference>
<evidence type="ECO:0000259" key="1">
    <source>
        <dbReference type="Pfam" id="PF04149"/>
    </source>
</evidence>
<protein>
    <recommendedName>
        <fullName evidence="1">DUF397 domain-containing protein</fullName>
    </recommendedName>
</protein>
<proteinExistence type="predicted"/>
<feature type="domain" description="DUF397" evidence="1">
    <location>
        <begin position="27"/>
        <end position="79"/>
    </location>
</feature>
<reference evidence="2 3" key="1">
    <citation type="submission" date="2020-07" db="EMBL/GenBank/DDBJ databases">
        <title>Sequencing the genomes of 1000 actinobacteria strains.</title>
        <authorList>
            <person name="Klenk H.-P."/>
        </authorList>
    </citation>
    <scope>NUCLEOTIDE SEQUENCE [LARGE SCALE GENOMIC DNA]</scope>
    <source>
        <strain evidence="2 3">DSM 44442</strain>
    </source>
</reference>
<evidence type="ECO:0000313" key="2">
    <source>
        <dbReference type="EMBL" id="NYJ33785.1"/>
    </source>
</evidence>
<accession>A0A7Z0EKJ3</accession>
<sequence>MTPSMFGDQVFRKSSYSSNTGACIEVAGWRKSSHSTASGECIEVADVQSGALVRDSKQPELGHLSVVSGEWSMFLTSVKR</sequence>
<dbReference type="Proteomes" id="UP000572051">
    <property type="component" value="Unassembled WGS sequence"/>
</dbReference>
<dbReference type="EMBL" id="JACCFS010000001">
    <property type="protein sequence ID" value="NYJ33785.1"/>
    <property type="molecule type" value="Genomic_DNA"/>
</dbReference>
<evidence type="ECO:0000313" key="3">
    <source>
        <dbReference type="Proteomes" id="UP000572051"/>
    </source>
</evidence>
<keyword evidence="3" id="KW-1185">Reference proteome</keyword>
<dbReference type="AlphaFoldDB" id="A0A7Z0EKJ3"/>
<comment type="caution">
    <text evidence="2">The sequence shown here is derived from an EMBL/GenBank/DDBJ whole genome shotgun (WGS) entry which is preliminary data.</text>
</comment>
<organism evidence="2 3">
    <name type="scientific">Nocardiopsis aegyptia</name>
    <dbReference type="NCBI Taxonomy" id="220378"/>
    <lineage>
        <taxon>Bacteria</taxon>
        <taxon>Bacillati</taxon>
        <taxon>Actinomycetota</taxon>
        <taxon>Actinomycetes</taxon>
        <taxon>Streptosporangiales</taxon>
        <taxon>Nocardiopsidaceae</taxon>
        <taxon>Nocardiopsis</taxon>
    </lineage>
</organism>